<dbReference type="InterPro" id="IPR029057">
    <property type="entry name" value="PRTase-like"/>
</dbReference>
<keyword evidence="1 4" id="KW-0328">Glycosyltransferase</keyword>
<keyword evidence="2 4" id="KW-0808">Transferase</keyword>
<protein>
    <submittedName>
        <fullName evidence="4">Hypoxanthine-guanine phosphoribosyltransferase</fullName>
    </submittedName>
</protein>
<evidence type="ECO:0000256" key="2">
    <source>
        <dbReference type="ARBA" id="ARBA00022679"/>
    </source>
</evidence>
<dbReference type="Proteomes" id="UP000325313">
    <property type="component" value="Unassembled WGS sequence"/>
</dbReference>
<dbReference type="GO" id="GO:0032263">
    <property type="term" value="P:GMP salvage"/>
    <property type="evidence" value="ECO:0007669"/>
    <property type="project" value="TreeGrafter"/>
</dbReference>
<evidence type="ECO:0000313" key="5">
    <source>
        <dbReference type="Proteomes" id="UP000325313"/>
    </source>
</evidence>
<sequence length="114" mass="13028">MTPLDQHVRLTYEDIHRTIADASETIRDQFGPEIMIAIGGGGFFPARVLVAHFPERFEQEKHPDPGMYTIRPKAGQNPYDLPKEHEQDDRRIRLVGSELTEMILTLPGHRIIAI</sequence>
<evidence type="ECO:0000313" key="4">
    <source>
        <dbReference type="EMBL" id="KAA1103590.1"/>
    </source>
</evidence>
<dbReference type="GO" id="GO:0004422">
    <property type="term" value="F:hypoxanthine phosphoribosyltransferase activity"/>
    <property type="evidence" value="ECO:0007669"/>
    <property type="project" value="TreeGrafter"/>
</dbReference>
<dbReference type="Gene3D" id="3.40.50.2020">
    <property type="match status" value="1"/>
</dbReference>
<dbReference type="AlphaFoldDB" id="A0A5B0PSI2"/>
<comment type="caution">
    <text evidence="4">The sequence shown here is derived from an EMBL/GenBank/DDBJ whole genome shotgun (WGS) entry which is preliminary data.</text>
</comment>
<dbReference type="EMBL" id="VDEP01000329">
    <property type="protein sequence ID" value="KAA1103590.1"/>
    <property type="molecule type" value="Genomic_DNA"/>
</dbReference>
<accession>A0A5B0PSI2</accession>
<dbReference type="PANTHER" id="PTHR43363:SF1">
    <property type="entry name" value="HYPOXANTHINE-GUANINE PHOSPHORIBOSYLTRANSFERASE"/>
    <property type="match status" value="1"/>
</dbReference>
<reference evidence="4 5" key="1">
    <citation type="submission" date="2019-05" db="EMBL/GenBank/DDBJ databases">
        <title>Emergence of the Ug99 lineage of the wheat stem rust pathogen through somatic hybridization.</title>
        <authorList>
            <person name="Li F."/>
            <person name="Upadhyaya N.M."/>
            <person name="Sperschneider J."/>
            <person name="Matny O."/>
            <person name="Nguyen-Phuc H."/>
            <person name="Mago R."/>
            <person name="Raley C."/>
            <person name="Miller M.E."/>
            <person name="Silverstein K.A.T."/>
            <person name="Henningsen E."/>
            <person name="Hirsch C.D."/>
            <person name="Visser B."/>
            <person name="Pretorius Z.A."/>
            <person name="Steffenson B.J."/>
            <person name="Schwessinger B."/>
            <person name="Dodds P.N."/>
            <person name="Figueroa M."/>
        </authorList>
    </citation>
    <scope>NUCLEOTIDE SEQUENCE [LARGE SCALE GENOMIC DNA]</scope>
    <source>
        <strain evidence="4 5">Ug99</strain>
    </source>
</reference>
<evidence type="ECO:0000256" key="1">
    <source>
        <dbReference type="ARBA" id="ARBA00022676"/>
    </source>
</evidence>
<proteinExistence type="predicted"/>
<dbReference type="GO" id="GO:0032265">
    <property type="term" value="P:XMP salvage"/>
    <property type="evidence" value="ECO:0007669"/>
    <property type="project" value="TreeGrafter"/>
</dbReference>
<dbReference type="GO" id="GO:0005737">
    <property type="term" value="C:cytoplasm"/>
    <property type="evidence" value="ECO:0007669"/>
    <property type="project" value="TreeGrafter"/>
</dbReference>
<feature type="region of interest" description="Disordered" evidence="3">
    <location>
        <begin position="60"/>
        <end position="88"/>
    </location>
</feature>
<organism evidence="4 5">
    <name type="scientific">Puccinia graminis f. sp. tritici</name>
    <dbReference type="NCBI Taxonomy" id="56615"/>
    <lineage>
        <taxon>Eukaryota</taxon>
        <taxon>Fungi</taxon>
        <taxon>Dikarya</taxon>
        <taxon>Basidiomycota</taxon>
        <taxon>Pucciniomycotina</taxon>
        <taxon>Pucciniomycetes</taxon>
        <taxon>Pucciniales</taxon>
        <taxon>Pucciniaceae</taxon>
        <taxon>Puccinia</taxon>
    </lineage>
</organism>
<dbReference type="PANTHER" id="PTHR43363">
    <property type="entry name" value="HYPOXANTHINE PHOSPHORIBOSYLTRANSFERASE"/>
    <property type="match status" value="1"/>
</dbReference>
<gene>
    <name evidence="4" type="primary">HPT1_1</name>
    <name evidence="4" type="ORF">PGTUg99_000411</name>
</gene>
<evidence type="ECO:0000256" key="3">
    <source>
        <dbReference type="SAM" id="MobiDB-lite"/>
    </source>
</evidence>
<name>A0A5B0PSI2_PUCGR</name>
<dbReference type="GO" id="GO:0032264">
    <property type="term" value="P:IMP salvage"/>
    <property type="evidence" value="ECO:0007669"/>
    <property type="project" value="TreeGrafter"/>
</dbReference>
<dbReference type="GO" id="GO:0046100">
    <property type="term" value="P:hypoxanthine metabolic process"/>
    <property type="evidence" value="ECO:0007669"/>
    <property type="project" value="TreeGrafter"/>
</dbReference>